<reference evidence="2" key="1">
    <citation type="journal article" date="2019" name="Int. J. Syst. Evol. Microbiol.">
        <title>The Global Catalogue of Microorganisms (GCM) 10K type strain sequencing project: providing services to taxonomists for standard genome sequencing and annotation.</title>
        <authorList>
            <consortium name="The Broad Institute Genomics Platform"/>
            <consortium name="The Broad Institute Genome Sequencing Center for Infectious Disease"/>
            <person name="Wu L."/>
            <person name="Ma J."/>
        </authorList>
    </citation>
    <scope>NUCLEOTIDE SEQUENCE [LARGE SCALE GENOMIC DNA]</scope>
    <source>
        <strain evidence="2">CGMCC 1.12859</strain>
    </source>
</reference>
<protein>
    <submittedName>
        <fullName evidence="1">Nucleotidyl transferase AbiEii/AbiGii toxin family protein</fullName>
    </submittedName>
</protein>
<dbReference type="EMBL" id="JBHTAJ010000045">
    <property type="protein sequence ID" value="MFC7182336.1"/>
    <property type="molecule type" value="Genomic_DNA"/>
</dbReference>
<keyword evidence="1" id="KW-0808">Transferase</keyword>
<organism evidence="1 2">
    <name type="scientific">Kitasatospora paranensis</name>
    <dbReference type="NCBI Taxonomy" id="258053"/>
    <lineage>
        <taxon>Bacteria</taxon>
        <taxon>Bacillati</taxon>
        <taxon>Actinomycetota</taxon>
        <taxon>Actinomycetes</taxon>
        <taxon>Kitasatosporales</taxon>
        <taxon>Streptomycetaceae</taxon>
        <taxon>Kitasatospora</taxon>
    </lineage>
</organism>
<dbReference type="Proteomes" id="UP001596435">
    <property type="component" value="Unassembled WGS sequence"/>
</dbReference>
<accession>A0ABW2G2P4</accession>
<evidence type="ECO:0000313" key="2">
    <source>
        <dbReference type="Proteomes" id="UP001596435"/>
    </source>
</evidence>
<evidence type="ECO:0000313" key="1">
    <source>
        <dbReference type="EMBL" id="MFC7182336.1"/>
    </source>
</evidence>
<keyword evidence="2" id="KW-1185">Reference proteome</keyword>
<comment type="caution">
    <text evidence="1">The sequence shown here is derived from an EMBL/GenBank/DDBJ whole genome shotgun (WGS) entry which is preliminary data.</text>
</comment>
<dbReference type="Pfam" id="PF08843">
    <property type="entry name" value="AbiEii"/>
    <property type="match status" value="1"/>
</dbReference>
<sequence length="293" mass="31208">MQQRLFDPALKQFAEAFRPSDPRFPDPAADEAWRAARRAALDVVLAAVAGNGRADAPVLRGSVLLRTWYGAAAREPGDLDFVVPGDCDPHGSRTAALLDAVADGAEAASTGAVRFAARDAVSEDIWTYERVPGRRLVLPWEAEGTPGGVVQLDFVFGEYLPVPAEPVRLDPLSGTGTGVTLPAVTPELSLAWKLLWLVTDMYPQAKDLFDAVVLAENCTLGRELLRDVLVDSDPYYASHEVTAAMVDEAAAAVDWRSFDTEHGGLRATAGDLAARLNAALAPTFAVADPSDAV</sequence>
<dbReference type="RefSeq" id="WP_345708587.1">
    <property type="nucleotide sequence ID" value="NZ_BAABKV010000001.1"/>
</dbReference>
<dbReference type="InterPro" id="IPR014942">
    <property type="entry name" value="AbiEii"/>
</dbReference>
<dbReference type="GO" id="GO:0016740">
    <property type="term" value="F:transferase activity"/>
    <property type="evidence" value="ECO:0007669"/>
    <property type="project" value="UniProtKB-KW"/>
</dbReference>
<gene>
    <name evidence="1" type="ORF">ACFQMG_22575</name>
</gene>
<name>A0ABW2G2P4_9ACTN</name>
<proteinExistence type="predicted"/>